<name>A0A0E9U4U3_ANGAN</name>
<organism evidence="1">
    <name type="scientific">Anguilla anguilla</name>
    <name type="common">European freshwater eel</name>
    <name type="synonym">Muraena anguilla</name>
    <dbReference type="NCBI Taxonomy" id="7936"/>
    <lineage>
        <taxon>Eukaryota</taxon>
        <taxon>Metazoa</taxon>
        <taxon>Chordata</taxon>
        <taxon>Craniata</taxon>
        <taxon>Vertebrata</taxon>
        <taxon>Euteleostomi</taxon>
        <taxon>Actinopterygii</taxon>
        <taxon>Neopterygii</taxon>
        <taxon>Teleostei</taxon>
        <taxon>Anguilliformes</taxon>
        <taxon>Anguillidae</taxon>
        <taxon>Anguilla</taxon>
    </lineage>
</organism>
<accession>A0A0E9U4U3</accession>
<proteinExistence type="predicted"/>
<reference evidence="1" key="1">
    <citation type="submission" date="2014-11" db="EMBL/GenBank/DDBJ databases">
        <authorList>
            <person name="Amaro Gonzalez C."/>
        </authorList>
    </citation>
    <scope>NUCLEOTIDE SEQUENCE</scope>
</reference>
<reference evidence="1" key="2">
    <citation type="journal article" date="2015" name="Fish Shellfish Immunol.">
        <title>Early steps in the European eel (Anguilla anguilla)-Vibrio vulnificus interaction in the gills: Role of the RtxA13 toxin.</title>
        <authorList>
            <person name="Callol A."/>
            <person name="Pajuelo D."/>
            <person name="Ebbesson L."/>
            <person name="Teles M."/>
            <person name="MacKenzie S."/>
            <person name="Amaro C."/>
        </authorList>
    </citation>
    <scope>NUCLEOTIDE SEQUENCE</scope>
</reference>
<sequence>MFLSLRATR</sequence>
<evidence type="ECO:0000313" key="1">
    <source>
        <dbReference type="EMBL" id="JAH60205.1"/>
    </source>
</evidence>
<dbReference type="EMBL" id="GBXM01048372">
    <property type="protein sequence ID" value="JAH60205.1"/>
    <property type="molecule type" value="Transcribed_RNA"/>
</dbReference>
<protein>
    <submittedName>
        <fullName evidence="1">Uncharacterized protein</fullName>
    </submittedName>
</protein>